<evidence type="ECO:0000313" key="2">
    <source>
        <dbReference type="Proteomes" id="UP000250088"/>
    </source>
</evidence>
<dbReference type="RefSeq" id="WP_086888730.1">
    <property type="nucleotide sequence ID" value="NZ_CP019893.1"/>
</dbReference>
<dbReference type="InterPro" id="IPR045396">
    <property type="entry name" value="DUF6517"/>
</dbReference>
<dbReference type="OrthoDB" id="169585at2157"/>
<proteinExistence type="predicted"/>
<name>A0A2Z2HT12_9EURY</name>
<protein>
    <submittedName>
        <fullName evidence="1">Uncharacterized protein</fullName>
    </submittedName>
</protein>
<gene>
    <name evidence="1" type="ORF">B1756_11890</name>
</gene>
<keyword evidence="2" id="KW-1185">Reference proteome</keyword>
<reference evidence="2" key="1">
    <citation type="submission" date="2017-02" db="EMBL/GenBank/DDBJ databases">
        <title>Natronthermophilus aegyptiacus gen. nov.,sp. nov., an aerobic, extremely halophilic alkalithermophilic archaeon isolated from the athalassohaline Wadi An Natrun, Egypt.</title>
        <authorList>
            <person name="Zhao B."/>
        </authorList>
    </citation>
    <scope>NUCLEOTIDE SEQUENCE [LARGE SCALE GENOMIC DNA]</scope>
    <source>
        <strain evidence="2">JW/NM-HA 15</strain>
    </source>
</reference>
<organism evidence="1 2">
    <name type="scientific">Natrarchaeobaculum aegyptiacum</name>
    <dbReference type="NCBI Taxonomy" id="745377"/>
    <lineage>
        <taxon>Archaea</taxon>
        <taxon>Methanobacteriati</taxon>
        <taxon>Methanobacteriota</taxon>
        <taxon>Stenosarchaea group</taxon>
        <taxon>Halobacteria</taxon>
        <taxon>Halobacteriales</taxon>
        <taxon>Natrialbaceae</taxon>
        <taxon>Natrarchaeobaculum</taxon>
    </lineage>
</organism>
<dbReference type="GeneID" id="32894789"/>
<dbReference type="AlphaFoldDB" id="A0A2Z2HT12"/>
<dbReference type="Pfam" id="PF20127">
    <property type="entry name" value="DUF6517"/>
    <property type="match status" value="1"/>
</dbReference>
<dbReference type="KEGG" id="naj:B1756_11890"/>
<dbReference type="EMBL" id="CP019893">
    <property type="protein sequence ID" value="ARS90356.1"/>
    <property type="molecule type" value="Genomic_DNA"/>
</dbReference>
<sequence>MTDPLPADLADAWRPVATLTDERSIVAVSITAETTVYEPVEPPATTPVEASLPLRSLFVTDLSVSPSLSTIGLEPTGLLSVATSQAKTRFVDVVEERGVTVDGVRDTIAFETPSGEPGKWHVLEATYPLVADETPADADSLTAEAHVVVWPTDSSFGVVGGTHPLEAVDDRPVDPERDRDRIARLVRSVGGDAPGGSPAE</sequence>
<evidence type="ECO:0000313" key="1">
    <source>
        <dbReference type="EMBL" id="ARS90356.1"/>
    </source>
</evidence>
<accession>A0A2Z2HT12</accession>
<dbReference type="Proteomes" id="UP000250088">
    <property type="component" value="Chromosome"/>
</dbReference>